<evidence type="ECO:0000256" key="1">
    <source>
        <dbReference type="ARBA" id="ARBA00023172"/>
    </source>
</evidence>
<dbReference type="InterPro" id="IPR013762">
    <property type="entry name" value="Integrase-like_cat_sf"/>
</dbReference>
<keyword evidence="5" id="KW-1185">Reference proteome</keyword>
<evidence type="ECO:0000313" key="4">
    <source>
        <dbReference type="EMBL" id="MCI4675925.1"/>
    </source>
</evidence>
<evidence type="ECO:0000259" key="3">
    <source>
        <dbReference type="PROSITE" id="PS51898"/>
    </source>
</evidence>
<feature type="domain" description="Tyr recombinase" evidence="3">
    <location>
        <begin position="8"/>
        <end position="137"/>
    </location>
</feature>
<dbReference type="Gene3D" id="1.10.443.10">
    <property type="entry name" value="Intergrase catalytic core"/>
    <property type="match status" value="1"/>
</dbReference>
<dbReference type="InterPro" id="IPR011010">
    <property type="entry name" value="DNA_brk_join_enz"/>
</dbReference>
<feature type="region of interest" description="Disordered" evidence="2">
    <location>
        <begin position="1"/>
        <end position="32"/>
    </location>
</feature>
<dbReference type="Proteomes" id="UP001139068">
    <property type="component" value="Unassembled WGS sequence"/>
</dbReference>
<proteinExistence type="predicted"/>
<evidence type="ECO:0000313" key="5">
    <source>
        <dbReference type="Proteomes" id="UP001139068"/>
    </source>
</evidence>
<organism evidence="4 5">
    <name type="scientific">Candidatus Mycolicibacterium alkanivorans</name>
    <dbReference type="NCBI Taxonomy" id="2954114"/>
    <lineage>
        <taxon>Bacteria</taxon>
        <taxon>Bacillati</taxon>
        <taxon>Actinomycetota</taxon>
        <taxon>Actinomycetes</taxon>
        <taxon>Mycobacteriales</taxon>
        <taxon>Mycobacteriaceae</taxon>
        <taxon>Mycolicibacterium</taxon>
    </lineage>
</organism>
<dbReference type="SUPFAM" id="SSF56349">
    <property type="entry name" value="DNA breaking-rejoining enzymes"/>
    <property type="match status" value="1"/>
</dbReference>
<name>A0ABS9YXF3_9MYCO</name>
<comment type="caution">
    <text evidence="4">The sequence shown here is derived from an EMBL/GenBank/DDBJ whole genome shotgun (WGS) entry which is preliminary data.</text>
</comment>
<dbReference type="InterPro" id="IPR002104">
    <property type="entry name" value="Integrase_catalytic"/>
</dbReference>
<dbReference type="Pfam" id="PF00589">
    <property type="entry name" value="Phage_integrase"/>
    <property type="match status" value="1"/>
</dbReference>
<gene>
    <name evidence="4" type="ORF">K9U37_14000</name>
</gene>
<dbReference type="EMBL" id="JAIVFL010000001">
    <property type="protein sequence ID" value="MCI4675925.1"/>
    <property type="molecule type" value="Genomic_DNA"/>
</dbReference>
<accession>A0ABS9YXF3</accession>
<dbReference type="RefSeq" id="WP_372489520.1">
    <property type="nucleotide sequence ID" value="NZ_JAIVFL010000001.1"/>
</dbReference>
<keyword evidence="1" id="KW-0233">DNA recombination</keyword>
<sequence>MKTGRPISTDDAIRPAPTATSTAVAQDQDPRRTDWNERDLALILTALLAGLRAEELRLVDVGDVRTLDDGSAVVKVKGKGGKERNVPIEAALLAVIGTYMASRAARFPQSKKRSATSKSTHLFGMASLRTAIRRSRW</sequence>
<reference evidence="4" key="1">
    <citation type="journal article" date="2022" name="ISME J.">
        <title>Identification of active gaseous-alkane degraders at natural gas seeps.</title>
        <authorList>
            <person name="Farhan Ul Haque M."/>
            <person name="Hernandez M."/>
            <person name="Crombie A.T."/>
            <person name="Murrell J.C."/>
        </authorList>
    </citation>
    <scope>NUCLEOTIDE SEQUENCE</scope>
    <source>
        <strain evidence="4">ANDR5</strain>
    </source>
</reference>
<evidence type="ECO:0000256" key="2">
    <source>
        <dbReference type="SAM" id="MobiDB-lite"/>
    </source>
</evidence>
<protein>
    <submittedName>
        <fullName evidence="4">Tyrosine-type recombinase/integrase</fullName>
    </submittedName>
</protein>
<dbReference type="PROSITE" id="PS51898">
    <property type="entry name" value="TYR_RECOMBINASE"/>
    <property type="match status" value="1"/>
</dbReference>